<dbReference type="EMBL" id="JAUZMZ010000006">
    <property type="protein sequence ID" value="MEE2030943.1"/>
    <property type="molecule type" value="Genomic_DNA"/>
</dbReference>
<dbReference type="RefSeq" id="WP_330150364.1">
    <property type="nucleotide sequence ID" value="NZ_JAUZMZ010000006.1"/>
</dbReference>
<accession>A0ABU7JLM4</accession>
<organism evidence="2 3">
    <name type="scientific">Rhodococcus chondri</name>
    <dbReference type="NCBI Taxonomy" id="3065941"/>
    <lineage>
        <taxon>Bacteria</taxon>
        <taxon>Bacillati</taxon>
        <taxon>Actinomycetota</taxon>
        <taxon>Actinomycetes</taxon>
        <taxon>Mycobacteriales</taxon>
        <taxon>Nocardiaceae</taxon>
        <taxon>Rhodococcus</taxon>
    </lineage>
</organism>
<reference evidence="2 3" key="1">
    <citation type="submission" date="2023-08" db="EMBL/GenBank/DDBJ databases">
        <authorList>
            <person name="Girao M."/>
            <person name="Carvalho M.F."/>
        </authorList>
    </citation>
    <scope>NUCLEOTIDE SEQUENCE [LARGE SCALE GENOMIC DNA]</scope>
    <source>
        <strain evidence="2 3">CC-R104</strain>
    </source>
</reference>
<proteinExistence type="predicted"/>
<gene>
    <name evidence="2" type="ORF">Q8814_02235</name>
</gene>
<evidence type="ECO:0000313" key="2">
    <source>
        <dbReference type="EMBL" id="MEE2030943.1"/>
    </source>
</evidence>
<feature type="compositionally biased region" description="Low complexity" evidence="1">
    <location>
        <begin position="44"/>
        <end position="55"/>
    </location>
</feature>
<feature type="region of interest" description="Disordered" evidence="1">
    <location>
        <begin position="33"/>
        <end position="66"/>
    </location>
</feature>
<name>A0ABU7JLM4_9NOCA</name>
<evidence type="ECO:0000313" key="3">
    <source>
        <dbReference type="Proteomes" id="UP001331936"/>
    </source>
</evidence>
<keyword evidence="3" id="KW-1185">Reference proteome</keyword>
<comment type="caution">
    <text evidence="2">The sequence shown here is derived from an EMBL/GenBank/DDBJ whole genome shotgun (WGS) entry which is preliminary data.</text>
</comment>
<feature type="region of interest" description="Disordered" evidence="1">
    <location>
        <begin position="160"/>
        <end position="180"/>
    </location>
</feature>
<dbReference type="Proteomes" id="UP001331936">
    <property type="component" value="Unassembled WGS sequence"/>
</dbReference>
<protein>
    <submittedName>
        <fullName evidence="2">Uncharacterized protein</fullName>
    </submittedName>
</protein>
<sequence length="180" mass="18294">MFKDSRGLWLLGGLALALFAVVVTIAFVGGQDQEKSQNATPSSTAKATTDAARPAASDHTSRVDSVSVATELVGPGNALGPDRYEAAPDGTAKVIYRWRSTGGQGEINGDDCRVISSVVGSGGFAYNDTGRTCSGRASGEMTLAAPGKYTITVTVIGPGGQSQGSGTNTVEVVASTPPRL</sequence>
<evidence type="ECO:0000256" key="1">
    <source>
        <dbReference type="SAM" id="MobiDB-lite"/>
    </source>
</evidence>